<feature type="domain" description="N-acetyltransferase" evidence="1">
    <location>
        <begin position="29"/>
        <end position="174"/>
    </location>
</feature>
<dbReference type="RefSeq" id="WP_068742551.1">
    <property type="nucleotide sequence ID" value="NZ_CBDRGN010000001.1"/>
</dbReference>
<protein>
    <submittedName>
        <fullName evidence="2">Acetyltransferase (GNAT) family protein</fullName>
    </submittedName>
</protein>
<evidence type="ECO:0000313" key="2">
    <source>
        <dbReference type="EMBL" id="SEC24357.1"/>
    </source>
</evidence>
<dbReference type="AlphaFoldDB" id="A0A1H4QXS0"/>
<reference evidence="3" key="1">
    <citation type="submission" date="2016-10" db="EMBL/GenBank/DDBJ databases">
        <authorList>
            <person name="Varghese N."/>
            <person name="Submissions S."/>
        </authorList>
    </citation>
    <scope>NUCLEOTIDE SEQUENCE [LARGE SCALE GENOMIC DNA]</scope>
    <source>
        <strain evidence="3">DSM 44234</strain>
    </source>
</reference>
<keyword evidence="2" id="KW-0808">Transferase</keyword>
<evidence type="ECO:0000259" key="1">
    <source>
        <dbReference type="PROSITE" id="PS51186"/>
    </source>
</evidence>
<dbReference type="OrthoDB" id="5243635at2"/>
<evidence type="ECO:0000313" key="3">
    <source>
        <dbReference type="Proteomes" id="UP000182241"/>
    </source>
</evidence>
<dbReference type="InterPro" id="IPR000182">
    <property type="entry name" value="GNAT_dom"/>
</dbReference>
<dbReference type="STRING" id="57704.SAMN04489793_1877"/>
<name>A0A1H4QXS0_TSUTY</name>
<accession>A0A1H4QXS0</accession>
<sequence>MVLSSDVGTGYLIRQPEDRDARALADVHVRVWKATYPGLVDRAKLDALTVAAGEERWQRIIGGLDRQESEGVRTRCAVHTATGRIIGFATGGPARDVGAPSTTQLWSLNVVPGHHGTGVATDLMDAVIGERGAYLWLATGNTRALAFYRKHRFELDGAVQLDEEWSCHESRMVRPDLC</sequence>
<dbReference type="GO" id="GO:0016747">
    <property type="term" value="F:acyltransferase activity, transferring groups other than amino-acyl groups"/>
    <property type="evidence" value="ECO:0007669"/>
    <property type="project" value="InterPro"/>
</dbReference>
<dbReference type="EMBL" id="FNSA01000003">
    <property type="protein sequence ID" value="SEC24357.1"/>
    <property type="molecule type" value="Genomic_DNA"/>
</dbReference>
<dbReference type="Proteomes" id="UP000182241">
    <property type="component" value="Unassembled WGS sequence"/>
</dbReference>
<organism evidence="2 3">
    <name type="scientific">Tsukamurella tyrosinosolvens</name>
    <dbReference type="NCBI Taxonomy" id="57704"/>
    <lineage>
        <taxon>Bacteria</taxon>
        <taxon>Bacillati</taxon>
        <taxon>Actinomycetota</taxon>
        <taxon>Actinomycetes</taxon>
        <taxon>Mycobacteriales</taxon>
        <taxon>Tsukamurellaceae</taxon>
        <taxon>Tsukamurella</taxon>
    </lineage>
</organism>
<keyword evidence="3" id="KW-1185">Reference proteome</keyword>
<gene>
    <name evidence="2" type="ORF">SAMN04489793_1877</name>
</gene>
<dbReference type="Pfam" id="PF00583">
    <property type="entry name" value="Acetyltransf_1"/>
    <property type="match status" value="1"/>
</dbReference>
<dbReference type="PROSITE" id="PS51186">
    <property type="entry name" value="GNAT"/>
    <property type="match status" value="1"/>
</dbReference>
<proteinExistence type="predicted"/>
<dbReference type="InterPro" id="IPR016181">
    <property type="entry name" value="Acyl_CoA_acyltransferase"/>
</dbReference>
<dbReference type="SUPFAM" id="SSF55729">
    <property type="entry name" value="Acyl-CoA N-acyltransferases (Nat)"/>
    <property type="match status" value="1"/>
</dbReference>
<dbReference type="Gene3D" id="3.40.630.30">
    <property type="match status" value="1"/>
</dbReference>